<evidence type="ECO:0000256" key="1">
    <source>
        <dbReference type="SAM" id="MobiDB-lite"/>
    </source>
</evidence>
<feature type="region of interest" description="Disordered" evidence="1">
    <location>
        <begin position="33"/>
        <end position="61"/>
    </location>
</feature>
<comment type="caution">
    <text evidence="2">The sequence shown here is derived from an EMBL/GenBank/DDBJ whole genome shotgun (WGS) entry which is preliminary data.</text>
</comment>
<evidence type="ECO:0000313" key="2">
    <source>
        <dbReference type="EMBL" id="KAA0719758.1"/>
    </source>
</evidence>
<reference evidence="2 3" key="1">
    <citation type="journal article" date="2019" name="Mol. Ecol. Resour.">
        <title>Chromosome-level genome assembly of Triplophysa tibetana, a fish adapted to the harsh high-altitude environment of the Tibetan Plateau.</title>
        <authorList>
            <person name="Yang X."/>
            <person name="Liu H."/>
            <person name="Ma Z."/>
            <person name="Zou Y."/>
            <person name="Zou M."/>
            <person name="Mao Y."/>
            <person name="Li X."/>
            <person name="Wang H."/>
            <person name="Chen T."/>
            <person name="Wang W."/>
            <person name="Yang R."/>
        </authorList>
    </citation>
    <scope>NUCLEOTIDE SEQUENCE [LARGE SCALE GENOMIC DNA]</scope>
    <source>
        <strain evidence="2">TTIB1903HZAU</strain>
        <tissue evidence="2">Muscle</tissue>
    </source>
</reference>
<evidence type="ECO:0000313" key="3">
    <source>
        <dbReference type="Proteomes" id="UP000324632"/>
    </source>
</evidence>
<dbReference type="AlphaFoldDB" id="A0A5A9PCZ2"/>
<dbReference type="Proteomes" id="UP000324632">
    <property type="component" value="Chromosome 6"/>
</dbReference>
<gene>
    <name evidence="2" type="ORF">E1301_Tti022782</name>
</gene>
<protein>
    <submittedName>
        <fullName evidence="2">Uncharacterized protein</fullName>
    </submittedName>
</protein>
<accession>A0A5A9PCZ2</accession>
<dbReference type="EMBL" id="SOYY01000006">
    <property type="protein sequence ID" value="KAA0719758.1"/>
    <property type="molecule type" value="Genomic_DNA"/>
</dbReference>
<proteinExistence type="predicted"/>
<keyword evidence="3" id="KW-1185">Reference proteome</keyword>
<organism evidence="2 3">
    <name type="scientific">Triplophysa tibetana</name>
    <dbReference type="NCBI Taxonomy" id="1572043"/>
    <lineage>
        <taxon>Eukaryota</taxon>
        <taxon>Metazoa</taxon>
        <taxon>Chordata</taxon>
        <taxon>Craniata</taxon>
        <taxon>Vertebrata</taxon>
        <taxon>Euteleostomi</taxon>
        <taxon>Actinopterygii</taxon>
        <taxon>Neopterygii</taxon>
        <taxon>Teleostei</taxon>
        <taxon>Ostariophysi</taxon>
        <taxon>Cypriniformes</taxon>
        <taxon>Nemacheilidae</taxon>
        <taxon>Triplophysa</taxon>
    </lineage>
</organism>
<name>A0A5A9PCZ2_9TELE</name>
<sequence>MLAAVQNKVVCKPPFMYQLFLVALQQQPPLVQFADNSDEEPGPVTLRSSSHEPDTPEWAELDSDDYSNAQRVLNKKHICMKDIPTTPGLCFGEAKVSQHEF</sequence>